<evidence type="ECO:0000256" key="12">
    <source>
        <dbReference type="RuleBase" id="RU000483"/>
    </source>
</evidence>
<dbReference type="PANTHER" id="PTHR42823:SF3">
    <property type="entry name" value="ATP SYNTHASE SUBUNIT A, CHLOROPLASTIC"/>
    <property type="match status" value="1"/>
</dbReference>
<dbReference type="Gene3D" id="1.20.120.220">
    <property type="entry name" value="ATP synthase, F0 complex, subunit A"/>
    <property type="match status" value="1"/>
</dbReference>
<dbReference type="HAMAP" id="MF_01393">
    <property type="entry name" value="ATP_synth_a_bact"/>
    <property type="match status" value="1"/>
</dbReference>
<evidence type="ECO:0000256" key="7">
    <source>
        <dbReference type="ARBA" id="ARBA00022989"/>
    </source>
</evidence>
<dbReference type="Proteomes" id="UP000282028">
    <property type="component" value="Unassembled WGS sequence"/>
</dbReference>
<feature type="transmembrane region" description="Helical" evidence="11">
    <location>
        <begin position="238"/>
        <end position="263"/>
    </location>
</feature>
<dbReference type="RefSeq" id="WP_122907926.1">
    <property type="nucleotide sequence ID" value="NZ_CBCSBE010000004.1"/>
</dbReference>
<dbReference type="GO" id="GO:0046933">
    <property type="term" value="F:proton-transporting ATP synthase activity, rotational mechanism"/>
    <property type="evidence" value="ECO:0007669"/>
    <property type="project" value="UniProtKB-UniRule"/>
</dbReference>
<evidence type="ECO:0000256" key="10">
    <source>
        <dbReference type="ARBA" id="ARBA00023310"/>
    </source>
</evidence>
<evidence type="ECO:0000313" key="14">
    <source>
        <dbReference type="Proteomes" id="UP000282028"/>
    </source>
</evidence>
<evidence type="ECO:0000256" key="4">
    <source>
        <dbReference type="ARBA" id="ARBA00022547"/>
    </source>
</evidence>
<keyword evidence="9 11" id="KW-0472">Membrane</keyword>
<dbReference type="CDD" id="cd00310">
    <property type="entry name" value="ATP-synt_Fo_a_6"/>
    <property type="match status" value="1"/>
</dbReference>
<keyword evidence="8 11" id="KW-0406">Ion transport</keyword>
<keyword evidence="10 11" id="KW-0066">ATP synthesis</keyword>
<evidence type="ECO:0000256" key="1">
    <source>
        <dbReference type="ARBA" id="ARBA00004141"/>
    </source>
</evidence>
<dbReference type="PANTHER" id="PTHR42823">
    <property type="entry name" value="ATP SYNTHASE SUBUNIT A, CHLOROPLASTIC"/>
    <property type="match status" value="1"/>
</dbReference>
<dbReference type="SUPFAM" id="SSF81336">
    <property type="entry name" value="F1F0 ATP synthase subunit A"/>
    <property type="match status" value="1"/>
</dbReference>
<sequence length="271" mass="30240">MHYTLRFEWMGMVFDIPTLIMMVVTTLIVIWLILRLTRNLQSGVPGKGQNFLEWIVDFVRGIAGQFMDTKTAFRFIGLGVALILYILIGNWLGLATNVMTAHHNTADQQASESFIKLITISGTEEAELAKREIVMEELTSQDPNSHGVVVAWWKSPTAAPSVTFALAFVVLLYSHIIGIQKSFGGWAKHTLLNPLHILEEFVIKPLTLPLRLFGNIFAGEILIAFLLSLGVLGSIPLFVWLGYSVFVGAVQAYIFTTLTMVYISQQANDQH</sequence>
<feature type="transmembrane region" description="Helical" evidence="11">
    <location>
        <begin position="212"/>
        <end position="232"/>
    </location>
</feature>
<dbReference type="GO" id="GO:0042777">
    <property type="term" value="P:proton motive force-driven plasma membrane ATP synthesis"/>
    <property type="evidence" value="ECO:0007669"/>
    <property type="project" value="TreeGrafter"/>
</dbReference>
<keyword evidence="5 11" id="KW-0812">Transmembrane</keyword>
<feature type="transmembrane region" description="Helical" evidence="11">
    <location>
        <begin position="75"/>
        <end position="94"/>
    </location>
</feature>
<comment type="similarity">
    <text evidence="2 11 12">Belongs to the ATPase A chain family.</text>
</comment>
<keyword evidence="13" id="KW-0378">Hydrolase</keyword>
<proteinExistence type="inferred from homology"/>
<evidence type="ECO:0000256" key="5">
    <source>
        <dbReference type="ARBA" id="ARBA00022692"/>
    </source>
</evidence>
<evidence type="ECO:0000256" key="11">
    <source>
        <dbReference type="HAMAP-Rule" id="MF_01393"/>
    </source>
</evidence>
<dbReference type="InterPro" id="IPR000568">
    <property type="entry name" value="ATP_synth_F0_asu"/>
</dbReference>
<keyword evidence="11" id="KW-1003">Cell membrane</keyword>
<dbReference type="OrthoDB" id="9789241at2"/>
<dbReference type="NCBIfam" id="TIGR01131">
    <property type="entry name" value="ATP_synt_6_or_A"/>
    <property type="match status" value="1"/>
</dbReference>
<evidence type="ECO:0000256" key="3">
    <source>
        <dbReference type="ARBA" id="ARBA00022448"/>
    </source>
</evidence>
<dbReference type="InterPro" id="IPR035908">
    <property type="entry name" value="F0_ATP_A_sf"/>
</dbReference>
<dbReference type="EMBL" id="RHHR01000009">
    <property type="protein sequence ID" value="RNB75768.1"/>
    <property type="molecule type" value="Genomic_DNA"/>
</dbReference>
<feature type="transmembrane region" description="Helical" evidence="11">
    <location>
        <begin position="158"/>
        <end position="179"/>
    </location>
</feature>
<dbReference type="GO" id="GO:0005886">
    <property type="term" value="C:plasma membrane"/>
    <property type="evidence" value="ECO:0007669"/>
    <property type="project" value="UniProtKB-SubCell"/>
</dbReference>
<evidence type="ECO:0000256" key="6">
    <source>
        <dbReference type="ARBA" id="ARBA00022781"/>
    </source>
</evidence>
<comment type="caution">
    <text evidence="13">The sequence shown here is derived from an EMBL/GenBank/DDBJ whole genome shotgun (WGS) entry which is preliminary data.</text>
</comment>
<evidence type="ECO:0000256" key="2">
    <source>
        <dbReference type="ARBA" id="ARBA00006810"/>
    </source>
</evidence>
<accession>A0A3M8CJM3</accession>
<comment type="subcellular location">
    <subcellularLocation>
        <location evidence="11 12">Cell membrane</location>
        <topology evidence="11 12">Multi-pass membrane protein</topology>
    </subcellularLocation>
    <subcellularLocation>
        <location evidence="1">Membrane</location>
        <topology evidence="1">Multi-pass membrane protein</topology>
    </subcellularLocation>
</comment>
<dbReference type="InterPro" id="IPR045082">
    <property type="entry name" value="ATP_syn_F0_a_bact/chloroplast"/>
</dbReference>
<keyword evidence="14" id="KW-1185">Reference proteome</keyword>
<keyword evidence="4 11" id="KW-0138">CF(0)</keyword>
<gene>
    <name evidence="11 13" type="primary">atpB</name>
    <name evidence="13" type="ORF">EDM52_04935</name>
</gene>
<dbReference type="GO" id="GO:0016787">
    <property type="term" value="F:hydrolase activity"/>
    <property type="evidence" value="ECO:0007669"/>
    <property type="project" value="UniProtKB-KW"/>
</dbReference>
<dbReference type="Pfam" id="PF00119">
    <property type="entry name" value="ATP-synt_A"/>
    <property type="match status" value="1"/>
</dbReference>
<reference evidence="13 14" key="1">
    <citation type="submission" date="2018-10" db="EMBL/GenBank/DDBJ databases">
        <title>Phylogenomics of Brevibacillus.</title>
        <authorList>
            <person name="Dunlap C."/>
        </authorList>
    </citation>
    <scope>NUCLEOTIDE SEQUENCE [LARGE SCALE GENOMIC DNA]</scope>
    <source>
        <strain evidence="13 14">JCM 12215</strain>
    </source>
</reference>
<evidence type="ECO:0000256" key="8">
    <source>
        <dbReference type="ARBA" id="ARBA00023065"/>
    </source>
</evidence>
<protein>
    <recommendedName>
        <fullName evidence="11 12">ATP synthase subunit a</fullName>
    </recommendedName>
    <alternativeName>
        <fullName evidence="11">ATP synthase F0 sector subunit a</fullName>
    </alternativeName>
    <alternativeName>
        <fullName evidence="11">F-ATPase subunit 6</fullName>
    </alternativeName>
</protein>
<dbReference type="GO" id="GO:0045259">
    <property type="term" value="C:proton-transporting ATP synthase complex"/>
    <property type="evidence" value="ECO:0007669"/>
    <property type="project" value="UniProtKB-KW"/>
</dbReference>
<keyword evidence="3 11" id="KW-0813">Transport</keyword>
<evidence type="ECO:0000256" key="9">
    <source>
        <dbReference type="ARBA" id="ARBA00023136"/>
    </source>
</evidence>
<keyword evidence="7 11" id="KW-1133">Transmembrane helix</keyword>
<evidence type="ECO:0000313" key="13">
    <source>
        <dbReference type="EMBL" id="RNB75768.1"/>
    </source>
</evidence>
<comment type="function">
    <text evidence="11 12">Key component of the proton channel; it plays a direct role in the translocation of protons across the membrane.</text>
</comment>
<keyword evidence="6 11" id="KW-0375">Hydrogen ion transport</keyword>
<organism evidence="13 14">
    <name type="scientific">Brevibacillus invocatus</name>
    <dbReference type="NCBI Taxonomy" id="173959"/>
    <lineage>
        <taxon>Bacteria</taxon>
        <taxon>Bacillati</taxon>
        <taxon>Bacillota</taxon>
        <taxon>Bacilli</taxon>
        <taxon>Bacillales</taxon>
        <taxon>Paenibacillaceae</taxon>
        <taxon>Brevibacillus</taxon>
    </lineage>
</organism>
<feature type="transmembrane region" description="Helical" evidence="11">
    <location>
        <begin position="12"/>
        <end position="34"/>
    </location>
</feature>
<name>A0A3M8CJM3_9BACL</name>
<dbReference type="AlphaFoldDB" id="A0A3M8CJM3"/>